<dbReference type="GO" id="GO:0006281">
    <property type="term" value="P:DNA repair"/>
    <property type="evidence" value="ECO:0007669"/>
    <property type="project" value="UniProtKB-KW"/>
</dbReference>
<dbReference type="GO" id="GO:0003677">
    <property type="term" value="F:DNA binding"/>
    <property type="evidence" value="ECO:0007669"/>
    <property type="project" value="InterPro"/>
</dbReference>
<keyword evidence="2" id="KW-0808">Transferase</keyword>
<feature type="domain" description="DNA-directed DNA polymerase X" evidence="9">
    <location>
        <begin position="1"/>
        <end position="316"/>
    </location>
</feature>
<feature type="domain" description="Polymerase/histidinol phosphatase N-terminal" evidence="8">
    <location>
        <begin position="340"/>
        <end position="418"/>
    </location>
</feature>
<keyword evidence="5" id="KW-0239">DNA-directed DNA polymerase</keyword>
<dbReference type="GO" id="GO:0005829">
    <property type="term" value="C:cytosol"/>
    <property type="evidence" value="ECO:0007669"/>
    <property type="project" value="TreeGrafter"/>
</dbReference>
<evidence type="ECO:0000256" key="3">
    <source>
        <dbReference type="ARBA" id="ARBA00022695"/>
    </source>
</evidence>
<evidence type="ECO:0000256" key="2">
    <source>
        <dbReference type="ARBA" id="ARBA00022679"/>
    </source>
</evidence>
<dbReference type="Gene3D" id="1.10.150.110">
    <property type="entry name" value="DNA polymerase beta, N-terminal domain-like"/>
    <property type="match status" value="1"/>
</dbReference>
<dbReference type="CDD" id="cd07436">
    <property type="entry name" value="PHP_PolX"/>
    <property type="match status" value="1"/>
</dbReference>
<dbReference type="Proteomes" id="UP000215215">
    <property type="component" value="Unassembled WGS sequence"/>
</dbReference>
<dbReference type="GO" id="GO:0008270">
    <property type="term" value="F:zinc ion binding"/>
    <property type="evidence" value="ECO:0007669"/>
    <property type="project" value="TreeGrafter"/>
</dbReference>
<comment type="caution">
    <text evidence="10">The sequence shown here is derived from an EMBL/GenBank/DDBJ whole genome shotgun (WGS) entry which is preliminary data.</text>
</comment>
<reference evidence="10 11" key="1">
    <citation type="submission" date="2017-07" db="EMBL/GenBank/DDBJ databases">
        <title>Recovery of genomes from metagenomes via a dereplication, aggregation, and scoring strategy.</title>
        <authorList>
            <person name="Sieber C.M."/>
            <person name="Probst A.J."/>
            <person name="Sharrar A."/>
            <person name="Thomas B.C."/>
            <person name="Hess M."/>
            <person name="Tringe S.G."/>
            <person name="Banfield J.F."/>
        </authorList>
    </citation>
    <scope>NUCLEOTIDE SEQUENCE [LARGE SCALE GENOMIC DNA]</scope>
    <source>
        <strain evidence="10">JGI_Cruoil_03_44_89</strain>
    </source>
</reference>
<dbReference type="Gene3D" id="3.30.210.10">
    <property type="entry name" value="DNA polymerase, thumb domain"/>
    <property type="match status" value="1"/>
</dbReference>
<evidence type="ECO:0000256" key="1">
    <source>
        <dbReference type="ARBA" id="ARBA00012417"/>
    </source>
</evidence>
<dbReference type="EC" id="2.7.7.7" evidence="1"/>
<keyword evidence="6" id="KW-0234">DNA repair</keyword>
<dbReference type="InterPro" id="IPR027421">
    <property type="entry name" value="DNA_pol_lamdba_lyase_dom_sf"/>
</dbReference>
<dbReference type="Pfam" id="PF14716">
    <property type="entry name" value="HHH_8"/>
    <property type="match status" value="1"/>
</dbReference>
<keyword evidence="3" id="KW-0548">Nucleotidyltransferase</keyword>
<organism evidence="10 11">
    <name type="scientific">candidate division WOR-3 bacterium JGI_Cruoil_03_44_89</name>
    <dbReference type="NCBI Taxonomy" id="1973748"/>
    <lineage>
        <taxon>Bacteria</taxon>
        <taxon>Bacteria division WOR-3</taxon>
    </lineage>
</organism>
<dbReference type="SUPFAM" id="SSF89550">
    <property type="entry name" value="PHP domain-like"/>
    <property type="match status" value="1"/>
</dbReference>
<dbReference type="NCBIfam" id="NF006375">
    <property type="entry name" value="PRK08609.1"/>
    <property type="match status" value="1"/>
</dbReference>
<dbReference type="Gene3D" id="3.30.460.10">
    <property type="entry name" value="Beta Polymerase, domain 2"/>
    <property type="match status" value="1"/>
</dbReference>
<dbReference type="PRINTS" id="PR00870">
    <property type="entry name" value="DNAPOLXBETA"/>
</dbReference>
<dbReference type="InterPro" id="IPR010996">
    <property type="entry name" value="HHH_MUS81"/>
</dbReference>
<dbReference type="InterPro" id="IPR037160">
    <property type="entry name" value="DNA_Pol_thumb_sf"/>
</dbReference>
<dbReference type="GO" id="GO:0003887">
    <property type="term" value="F:DNA-directed DNA polymerase activity"/>
    <property type="evidence" value="ECO:0007669"/>
    <property type="project" value="UniProtKB-KW"/>
</dbReference>
<dbReference type="SMART" id="SM00481">
    <property type="entry name" value="POLIIIAc"/>
    <property type="match status" value="1"/>
</dbReference>
<evidence type="ECO:0000256" key="5">
    <source>
        <dbReference type="ARBA" id="ARBA00022932"/>
    </source>
</evidence>
<dbReference type="SUPFAM" id="SSF81301">
    <property type="entry name" value="Nucleotidyltransferase"/>
    <property type="match status" value="1"/>
</dbReference>
<dbReference type="Gene3D" id="1.10.150.20">
    <property type="entry name" value="5' to 3' exonuclease, C-terminal subdomain"/>
    <property type="match status" value="1"/>
</dbReference>
<evidence type="ECO:0000259" key="8">
    <source>
        <dbReference type="SMART" id="SM00481"/>
    </source>
</evidence>
<evidence type="ECO:0000256" key="6">
    <source>
        <dbReference type="ARBA" id="ARBA00023204"/>
    </source>
</evidence>
<dbReference type="EMBL" id="NOZQ01000209">
    <property type="protein sequence ID" value="OYD14002.1"/>
    <property type="molecule type" value="Genomic_DNA"/>
</dbReference>
<evidence type="ECO:0000313" key="11">
    <source>
        <dbReference type="Proteomes" id="UP000215215"/>
    </source>
</evidence>
<dbReference type="InterPro" id="IPR002008">
    <property type="entry name" value="DNA_pol_X_beta-like"/>
</dbReference>
<evidence type="ECO:0000313" key="10">
    <source>
        <dbReference type="EMBL" id="OYD14002.1"/>
    </source>
</evidence>
<name>A0A235BP83_UNCW3</name>
<dbReference type="InterPro" id="IPR003141">
    <property type="entry name" value="Pol/His_phosphatase_N"/>
</dbReference>
<dbReference type="Gene3D" id="3.20.20.140">
    <property type="entry name" value="Metal-dependent hydrolases"/>
    <property type="match status" value="1"/>
</dbReference>
<dbReference type="InterPro" id="IPR047967">
    <property type="entry name" value="PolX_PHP"/>
</dbReference>
<dbReference type="PANTHER" id="PTHR36928:SF1">
    <property type="entry name" value="PHOSPHATASE YCDX-RELATED"/>
    <property type="match status" value="1"/>
</dbReference>
<dbReference type="InterPro" id="IPR002054">
    <property type="entry name" value="DNA-dir_DNA_pol_X"/>
</dbReference>
<dbReference type="SUPFAM" id="SSF47802">
    <property type="entry name" value="DNA polymerase beta, N-terminal domain-like"/>
    <property type="match status" value="1"/>
</dbReference>
<dbReference type="GO" id="GO:0042578">
    <property type="term" value="F:phosphoric ester hydrolase activity"/>
    <property type="evidence" value="ECO:0007669"/>
    <property type="project" value="TreeGrafter"/>
</dbReference>
<dbReference type="PIRSF" id="PIRSF005047">
    <property type="entry name" value="UCP005047_YshC"/>
    <property type="match status" value="1"/>
</dbReference>
<sequence>MRNREIAFIFERIADALEFKGGNVFKINAYRKVARILTDMAEDVETLWKEGRLRGVPGIGEGIDKKIDEFLTTGKMKKYGEVMEGIPEDLLSLMDVPSIGPKTLKIAYDKLGVRTREDFLNVLENGSLASLQGMGEKKVLNIKKGLEIYERGHERISIGDAVSIVEEVIAHLKGKFPTTQFTPCGSLRRMKETVGDIDIMASSSRGREIVDTFVGMKSVSEVLGAGDTKASVLIPIGGRSLQVDLRVVPGNCYGSCIQYFTGSKAHNIHLRTLALKKGLKISEYGVFRGDKKIAGKTEEKVYGVLGLPRIPPEIREDSGEIKAAMEGALPELIGYSDIRGDLHIHSNYSDGTSSISEIARKAKELGYEYICITDHSQKAKYAGGLSPSRLRERNEECERVEKEVGIRIFKGTELELTPDGLDYSEEILRQLDIVTLAIHQRRAEYDFTHDVIAAFPYIHIFAHPTGRLISGRKEYKIDLKTIFKEAAKNKIILEINGYPDRLDLSDINSREAKKYGVKFSIGSDAHNKDKLSQVRFGVGVARRGWVGKSDVINVLPLGEFEKWLKGARKDV</sequence>
<gene>
    <name evidence="10" type="ORF">CH333_09335</name>
</gene>
<dbReference type="AlphaFoldDB" id="A0A235BP83"/>
<dbReference type="Pfam" id="PF02811">
    <property type="entry name" value="PHP"/>
    <property type="match status" value="1"/>
</dbReference>
<dbReference type="InterPro" id="IPR004013">
    <property type="entry name" value="PHP_dom"/>
</dbReference>
<comment type="catalytic activity">
    <reaction evidence="7">
        <text>DNA(n) + a 2'-deoxyribonucleoside 5'-triphosphate = DNA(n+1) + diphosphate</text>
        <dbReference type="Rhea" id="RHEA:22508"/>
        <dbReference type="Rhea" id="RHEA-COMP:17339"/>
        <dbReference type="Rhea" id="RHEA-COMP:17340"/>
        <dbReference type="ChEBI" id="CHEBI:33019"/>
        <dbReference type="ChEBI" id="CHEBI:61560"/>
        <dbReference type="ChEBI" id="CHEBI:173112"/>
        <dbReference type="EC" id="2.7.7.7"/>
    </reaction>
</comment>
<dbReference type="SMART" id="SM00483">
    <property type="entry name" value="POLXc"/>
    <property type="match status" value="1"/>
</dbReference>
<dbReference type="Pfam" id="PF14520">
    <property type="entry name" value="HHH_5"/>
    <property type="match status" value="1"/>
</dbReference>
<dbReference type="CDD" id="cd00141">
    <property type="entry name" value="NT_POLXc"/>
    <property type="match status" value="1"/>
</dbReference>
<evidence type="ECO:0000259" key="9">
    <source>
        <dbReference type="SMART" id="SM00483"/>
    </source>
</evidence>
<dbReference type="InterPro" id="IPR050243">
    <property type="entry name" value="PHP_phosphatase"/>
</dbReference>
<dbReference type="InterPro" id="IPR022311">
    <property type="entry name" value="PolX-like"/>
</dbReference>
<keyword evidence="4" id="KW-0227">DNA damage</keyword>
<evidence type="ECO:0000256" key="7">
    <source>
        <dbReference type="ARBA" id="ARBA00049244"/>
    </source>
</evidence>
<accession>A0A235BP83</accession>
<evidence type="ECO:0000256" key="4">
    <source>
        <dbReference type="ARBA" id="ARBA00022763"/>
    </source>
</evidence>
<protein>
    <recommendedName>
        <fullName evidence="1">DNA-directed DNA polymerase</fullName>
        <ecNumber evidence="1">2.7.7.7</ecNumber>
    </recommendedName>
</protein>
<dbReference type="Pfam" id="PF14791">
    <property type="entry name" value="DNA_pol_B_thumb"/>
    <property type="match status" value="1"/>
</dbReference>
<dbReference type="InterPro" id="IPR029398">
    <property type="entry name" value="PolB_thumb"/>
</dbReference>
<proteinExistence type="predicted"/>
<dbReference type="PANTHER" id="PTHR36928">
    <property type="entry name" value="PHOSPHATASE YCDX-RELATED"/>
    <property type="match status" value="1"/>
</dbReference>
<dbReference type="InterPro" id="IPR043519">
    <property type="entry name" value="NT_sf"/>
</dbReference>
<dbReference type="InterPro" id="IPR016195">
    <property type="entry name" value="Pol/histidinol_Pase-like"/>
</dbReference>